<dbReference type="RefSeq" id="WP_323450011.1">
    <property type="nucleotide sequence ID" value="NZ_BSBI01000013.1"/>
</dbReference>
<keyword evidence="2" id="KW-1185">Reference proteome</keyword>
<evidence type="ECO:0000313" key="1">
    <source>
        <dbReference type="EMBL" id="GLF98022.1"/>
    </source>
</evidence>
<sequence>MDNMSFAALALHLSAHETGDLVTPYEVQEIRARAVERYGFEGLRAEAVKRAFFSCVEPDVYSARRDWARAAADFVEKS</sequence>
<proteinExistence type="predicted"/>
<reference evidence="1 2" key="1">
    <citation type="submission" date="2022-10" db="EMBL/GenBank/DDBJ databases">
        <title>Draft genome sequence of Streptomyces sp. YSPA8.</title>
        <authorList>
            <person name="Moriuchi R."/>
            <person name="Dohra H."/>
            <person name="Yamamura H."/>
            <person name="Kodani S."/>
        </authorList>
    </citation>
    <scope>NUCLEOTIDE SEQUENCE [LARGE SCALE GENOMIC DNA]</scope>
    <source>
        <strain evidence="1 2">YSPA8</strain>
    </source>
</reference>
<name>A0ABQ5P607_9ACTN</name>
<dbReference type="Proteomes" id="UP001291653">
    <property type="component" value="Unassembled WGS sequence"/>
</dbReference>
<dbReference type="EMBL" id="BSBI01000013">
    <property type="protein sequence ID" value="GLF98022.1"/>
    <property type="molecule type" value="Genomic_DNA"/>
</dbReference>
<comment type="caution">
    <text evidence="1">The sequence shown here is derived from an EMBL/GenBank/DDBJ whole genome shotgun (WGS) entry which is preliminary data.</text>
</comment>
<evidence type="ECO:0000313" key="2">
    <source>
        <dbReference type="Proteomes" id="UP001291653"/>
    </source>
</evidence>
<organism evidence="1 2">
    <name type="scientific">Streptomyces yaizuensis</name>
    <dbReference type="NCBI Taxonomy" id="2989713"/>
    <lineage>
        <taxon>Bacteria</taxon>
        <taxon>Bacillati</taxon>
        <taxon>Actinomycetota</taxon>
        <taxon>Actinomycetes</taxon>
        <taxon>Kitasatosporales</taxon>
        <taxon>Streptomycetaceae</taxon>
        <taxon>Streptomyces</taxon>
    </lineage>
</organism>
<protein>
    <submittedName>
        <fullName evidence="1">Uncharacterized protein</fullName>
    </submittedName>
</protein>
<accession>A0ABQ5P607</accession>
<gene>
    <name evidence="1" type="ORF">SYYSPA8_27015</name>
</gene>